<dbReference type="EMBL" id="JABWDY010025901">
    <property type="protein sequence ID" value="KAF5189134.1"/>
    <property type="molecule type" value="Genomic_DNA"/>
</dbReference>
<name>A0A7J6VVK4_THATH</name>
<organism evidence="1 2">
    <name type="scientific">Thalictrum thalictroides</name>
    <name type="common">Rue-anemone</name>
    <name type="synonym">Anemone thalictroides</name>
    <dbReference type="NCBI Taxonomy" id="46969"/>
    <lineage>
        <taxon>Eukaryota</taxon>
        <taxon>Viridiplantae</taxon>
        <taxon>Streptophyta</taxon>
        <taxon>Embryophyta</taxon>
        <taxon>Tracheophyta</taxon>
        <taxon>Spermatophyta</taxon>
        <taxon>Magnoliopsida</taxon>
        <taxon>Ranunculales</taxon>
        <taxon>Ranunculaceae</taxon>
        <taxon>Thalictroideae</taxon>
        <taxon>Thalictrum</taxon>
    </lineage>
</organism>
<evidence type="ECO:0000313" key="2">
    <source>
        <dbReference type="Proteomes" id="UP000554482"/>
    </source>
</evidence>
<reference evidence="1 2" key="1">
    <citation type="submission" date="2020-06" db="EMBL/GenBank/DDBJ databases">
        <title>Transcriptomic and genomic resources for Thalictrum thalictroides and T. hernandezii: Facilitating candidate gene discovery in an emerging model plant lineage.</title>
        <authorList>
            <person name="Arias T."/>
            <person name="Riano-Pachon D.M."/>
            <person name="Di Stilio V.S."/>
        </authorList>
    </citation>
    <scope>NUCLEOTIDE SEQUENCE [LARGE SCALE GENOMIC DNA]</scope>
    <source>
        <strain evidence="2">cv. WT478/WT964</strain>
        <tissue evidence="1">Leaves</tissue>
    </source>
</reference>
<proteinExistence type="predicted"/>
<gene>
    <name evidence="1" type="ORF">FRX31_021278</name>
</gene>
<accession>A0A7J6VVK4</accession>
<comment type="caution">
    <text evidence="1">The sequence shown here is derived from an EMBL/GenBank/DDBJ whole genome shotgun (WGS) entry which is preliminary data.</text>
</comment>
<dbReference type="AlphaFoldDB" id="A0A7J6VVK4"/>
<protein>
    <submittedName>
        <fullName evidence="1">Uncharacterized protein</fullName>
    </submittedName>
</protein>
<keyword evidence="2" id="KW-1185">Reference proteome</keyword>
<evidence type="ECO:0000313" key="1">
    <source>
        <dbReference type="EMBL" id="KAF5189134.1"/>
    </source>
</evidence>
<sequence length="77" mass="8210">MFKGFEFSSSSMSPAHHYCCLCKKVVQSSLAASNFDATAFACGQVIVMVTANAPPLAMKLLATLTPLLLHVGSLTRF</sequence>
<dbReference type="Proteomes" id="UP000554482">
    <property type="component" value="Unassembled WGS sequence"/>
</dbReference>